<dbReference type="EMBL" id="BGZK01001251">
    <property type="protein sequence ID" value="GBP75495.1"/>
    <property type="molecule type" value="Genomic_DNA"/>
</dbReference>
<name>A0A4C1YMD6_EUMVA</name>
<feature type="compositionally biased region" description="Low complexity" evidence="1">
    <location>
        <begin position="30"/>
        <end position="47"/>
    </location>
</feature>
<evidence type="ECO:0000313" key="2">
    <source>
        <dbReference type="EMBL" id="GBP75495.1"/>
    </source>
</evidence>
<feature type="compositionally biased region" description="Polar residues" evidence="1">
    <location>
        <begin position="16"/>
        <end position="28"/>
    </location>
</feature>
<protein>
    <submittedName>
        <fullName evidence="2">Uncharacterized protein</fullName>
    </submittedName>
</protein>
<feature type="compositionally biased region" description="Polar residues" evidence="1">
    <location>
        <begin position="199"/>
        <end position="213"/>
    </location>
</feature>
<dbReference type="AlphaFoldDB" id="A0A4C1YMD6"/>
<gene>
    <name evidence="2" type="ORF">EVAR_58776_1</name>
</gene>
<accession>A0A4C1YMD6</accession>
<feature type="region of interest" description="Disordered" evidence="1">
    <location>
        <begin position="132"/>
        <end position="213"/>
    </location>
</feature>
<sequence>MGLEHESLFSAENGFSGINSSELNQKTEPGSRSRSGSKSKAGSRSGSCLATRSVNIEDSRGRQQQACAGGDVVAAQARSAEVPRGAPLALAVNFACVFFWQRALTLDFFVAKRSVHVRARASASRRARREWSVPRCAPHSPRPNFLHSNGAKSFRRSRGRIRERGSRRHGATRAHPATRRAAPRPRPRRAAHAEVASATARSTPRVNAPTRAT</sequence>
<keyword evidence="3" id="KW-1185">Reference proteome</keyword>
<reference evidence="2 3" key="1">
    <citation type="journal article" date="2019" name="Commun. Biol.">
        <title>The bagworm genome reveals a unique fibroin gene that provides high tensile strength.</title>
        <authorList>
            <person name="Kono N."/>
            <person name="Nakamura H."/>
            <person name="Ohtoshi R."/>
            <person name="Tomita M."/>
            <person name="Numata K."/>
            <person name="Arakawa K."/>
        </authorList>
    </citation>
    <scope>NUCLEOTIDE SEQUENCE [LARGE SCALE GENOMIC DNA]</scope>
</reference>
<comment type="caution">
    <text evidence="2">The sequence shown here is derived from an EMBL/GenBank/DDBJ whole genome shotgun (WGS) entry which is preliminary data.</text>
</comment>
<evidence type="ECO:0000313" key="3">
    <source>
        <dbReference type="Proteomes" id="UP000299102"/>
    </source>
</evidence>
<evidence type="ECO:0000256" key="1">
    <source>
        <dbReference type="SAM" id="MobiDB-lite"/>
    </source>
</evidence>
<proteinExistence type="predicted"/>
<organism evidence="2 3">
    <name type="scientific">Eumeta variegata</name>
    <name type="common">Bagworm moth</name>
    <name type="synonym">Eumeta japonica</name>
    <dbReference type="NCBI Taxonomy" id="151549"/>
    <lineage>
        <taxon>Eukaryota</taxon>
        <taxon>Metazoa</taxon>
        <taxon>Ecdysozoa</taxon>
        <taxon>Arthropoda</taxon>
        <taxon>Hexapoda</taxon>
        <taxon>Insecta</taxon>
        <taxon>Pterygota</taxon>
        <taxon>Neoptera</taxon>
        <taxon>Endopterygota</taxon>
        <taxon>Lepidoptera</taxon>
        <taxon>Glossata</taxon>
        <taxon>Ditrysia</taxon>
        <taxon>Tineoidea</taxon>
        <taxon>Psychidae</taxon>
        <taxon>Oiketicinae</taxon>
        <taxon>Eumeta</taxon>
    </lineage>
</organism>
<feature type="compositionally biased region" description="Basic residues" evidence="1">
    <location>
        <begin position="153"/>
        <end position="190"/>
    </location>
</feature>
<dbReference type="Proteomes" id="UP000299102">
    <property type="component" value="Unassembled WGS sequence"/>
</dbReference>
<feature type="region of interest" description="Disordered" evidence="1">
    <location>
        <begin position="1"/>
        <end position="48"/>
    </location>
</feature>